<keyword evidence="1" id="KW-0560">Oxidoreductase</keyword>
<keyword evidence="4" id="KW-1185">Reference proteome</keyword>
<name>A0ABR4AEX3_9LECA</name>
<gene>
    <name evidence="3" type="ORF">N7G274_003089</name>
</gene>
<dbReference type="Proteomes" id="UP001590950">
    <property type="component" value="Unassembled WGS sequence"/>
</dbReference>
<dbReference type="SUPFAM" id="SSF51430">
    <property type="entry name" value="NAD(P)-linked oxidoreductase"/>
    <property type="match status" value="1"/>
</dbReference>
<dbReference type="PANTHER" id="PTHR43364:SF4">
    <property type="entry name" value="NAD(P)-LINKED OXIDOREDUCTASE SUPERFAMILY PROTEIN"/>
    <property type="match status" value="1"/>
</dbReference>
<feature type="domain" description="NADP-dependent oxidoreductase" evidence="2">
    <location>
        <begin position="8"/>
        <end position="306"/>
    </location>
</feature>
<sequence>MRVPRSIFGAALLGMSFDDAETVAHVLDQLELVGIKQIDTAPRYPPLNPGKSEELLGETHAASRAFAVDSKVLANPGSGGELEAASIKESISKTLARLGTQQLDTFYCHKFDVSTPLEEQTSGLDACYRQGLFRKLGVVGFQPDQLQAFLDTASANGHVKPSVYQGEYNIITRGMEHKVLPLLRTHNIAYYAHCPLAAGFLTGNFTNGNQAGTRFAVDHPLHHVFLQRYDIPALHVAIRKLEEAGVPYAISVREISLRWIFYHSALGQEDGVVTGCTTLAQITQNAQSIARGPLPDELVWKVDAIWDSLVEGRAEIL</sequence>
<organism evidence="3 4">
    <name type="scientific">Stereocaulon virgatum</name>
    <dbReference type="NCBI Taxonomy" id="373712"/>
    <lineage>
        <taxon>Eukaryota</taxon>
        <taxon>Fungi</taxon>
        <taxon>Dikarya</taxon>
        <taxon>Ascomycota</taxon>
        <taxon>Pezizomycotina</taxon>
        <taxon>Lecanoromycetes</taxon>
        <taxon>OSLEUM clade</taxon>
        <taxon>Lecanoromycetidae</taxon>
        <taxon>Lecanorales</taxon>
        <taxon>Lecanorineae</taxon>
        <taxon>Stereocaulaceae</taxon>
        <taxon>Stereocaulon</taxon>
    </lineage>
</organism>
<dbReference type="EMBL" id="JBEFKJ010000009">
    <property type="protein sequence ID" value="KAL2044384.1"/>
    <property type="molecule type" value="Genomic_DNA"/>
</dbReference>
<accession>A0ABR4AEX3</accession>
<evidence type="ECO:0000313" key="3">
    <source>
        <dbReference type="EMBL" id="KAL2044384.1"/>
    </source>
</evidence>
<evidence type="ECO:0000259" key="2">
    <source>
        <dbReference type="Pfam" id="PF00248"/>
    </source>
</evidence>
<evidence type="ECO:0000313" key="4">
    <source>
        <dbReference type="Proteomes" id="UP001590950"/>
    </source>
</evidence>
<dbReference type="Gene3D" id="3.20.20.100">
    <property type="entry name" value="NADP-dependent oxidoreductase domain"/>
    <property type="match status" value="1"/>
</dbReference>
<evidence type="ECO:0000256" key="1">
    <source>
        <dbReference type="ARBA" id="ARBA00023002"/>
    </source>
</evidence>
<dbReference type="InterPro" id="IPR036812">
    <property type="entry name" value="NAD(P)_OxRdtase_dom_sf"/>
</dbReference>
<protein>
    <recommendedName>
        <fullName evidence="2">NADP-dependent oxidoreductase domain-containing protein</fullName>
    </recommendedName>
</protein>
<dbReference type="PANTHER" id="PTHR43364">
    <property type="entry name" value="NADH-SPECIFIC METHYLGLYOXAL REDUCTASE-RELATED"/>
    <property type="match status" value="1"/>
</dbReference>
<dbReference type="Pfam" id="PF00248">
    <property type="entry name" value="Aldo_ket_red"/>
    <property type="match status" value="1"/>
</dbReference>
<proteinExistence type="predicted"/>
<dbReference type="InterPro" id="IPR050523">
    <property type="entry name" value="AKR_Detox_Biosynth"/>
</dbReference>
<dbReference type="InterPro" id="IPR023210">
    <property type="entry name" value="NADP_OxRdtase_dom"/>
</dbReference>
<comment type="caution">
    <text evidence="3">The sequence shown here is derived from an EMBL/GenBank/DDBJ whole genome shotgun (WGS) entry which is preliminary data.</text>
</comment>
<reference evidence="3 4" key="1">
    <citation type="submission" date="2024-09" db="EMBL/GenBank/DDBJ databases">
        <title>Rethinking Asexuality: The Enigmatic Case of Functional Sexual Genes in Lepraria (Stereocaulaceae).</title>
        <authorList>
            <person name="Doellman M."/>
            <person name="Sun Y."/>
            <person name="Barcenas-Pena A."/>
            <person name="Lumbsch H.T."/>
            <person name="Grewe F."/>
        </authorList>
    </citation>
    <scope>NUCLEOTIDE SEQUENCE [LARGE SCALE GENOMIC DNA]</scope>
    <source>
        <strain evidence="3 4">Mercado 3170</strain>
    </source>
</reference>